<dbReference type="Pfam" id="PF07352">
    <property type="entry name" value="Phage_Mu_Gam"/>
    <property type="match status" value="1"/>
</dbReference>
<comment type="caution">
    <text evidence="1">The sequence shown here is derived from an EMBL/GenBank/DDBJ whole genome shotgun (WGS) entry which is preliminary data.</text>
</comment>
<dbReference type="EMBL" id="JBGUBD010000004">
    <property type="protein sequence ID" value="MFA9478032.1"/>
    <property type="molecule type" value="Genomic_DNA"/>
</dbReference>
<evidence type="ECO:0000313" key="2">
    <source>
        <dbReference type="Proteomes" id="UP001575105"/>
    </source>
</evidence>
<dbReference type="InterPro" id="IPR009951">
    <property type="entry name" value="Host-nuc_inhib_Gam"/>
</dbReference>
<proteinExistence type="predicted"/>
<dbReference type="RefSeq" id="WP_425344961.1">
    <property type="nucleotide sequence ID" value="NZ_JBGUBD010000004.1"/>
</dbReference>
<evidence type="ECO:0000313" key="1">
    <source>
        <dbReference type="EMBL" id="MFA9478032.1"/>
    </source>
</evidence>
<sequence length="171" mass="19704">MQPNNDPHHDESDSQKFEEAEAYGLPEQFEVRDDDSANWVLRKIVEARQYAQRVTTWAEQEKKRAEHQEAFFWNRFGMQLRRWTQRQIAERGGKRKSLDLPAGRVGFRAGKEKLVVCDETAAIAWADTHCPQAIQAKPRLLISELQQHLNDTGEVPEGVTVQPAGESFYVK</sequence>
<reference evidence="1 2" key="1">
    <citation type="submission" date="2024-08" db="EMBL/GenBank/DDBJ databases">
        <title>Whole-genome sequencing of halo(alkali)philic microorganisms from hypersaline lakes.</title>
        <authorList>
            <person name="Sorokin D.Y."/>
            <person name="Merkel A.Y."/>
            <person name="Messina E."/>
            <person name="Yakimov M."/>
        </authorList>
    </citation>
    <scope>NUCLEOTIDE SEQUENCE [LARGE SCALE GENOMIC DNA]</scope>
    <source>
        <strain evidence="1 2">AB-hyl4</strain>
    </source>
</reference>
<gene>
    <name evidence="1" type="ORF">ACERK3_06950</name>
</gene>
<dbReference type="Proteomes" id="UP001575105">
    <property type="component" value="Unassembled WGS sequence"/>
</dbReference>
<dbReference type="SUPFAM" id="SSF161266">
    <property type="entry name" value="Gam-like"/>
    <property type="match status" value="1"/>
</dbReference>
<keyword evidence="2" id="KW-1185">Reference proteome</keyword>
<accession>A0ABV4U5A7</accession>
<organism evidence="1 2">
    <name type="scientific">Natronomicrosphaera hydrolytica</name>
    <dbReference type="NCBI Taxonomy" id="3242702"/>
    <lineage>
        <taxon>Bacteria</taxon>
        <taxon>Pseudomonadati</taxon>
        <taxon>Planctomycetota</taxon>
        <taxon>Phycisphaerae</taxon>
        <taxon>Phycisphaerales</taxon>
        <taxon>Phycisphaeraceae</taxon>
        <taxon>Natronomicrosphaera</taxon>
    </lineage>
</organism>
<protein>
    <submittedName>
        <fullName evidence="1">Host-nuclease inhibitor Gam family protein</fullName>
    </submittedName>
</protein>
<name>A0ABV4U5A7_9BACT</name>